<dbReference type="GO" id="GO:0000749">
    <property type="term" value="P:response to pheromone triggering conjugation with cellular fusion"/>
    <property type="evidence" value="ECO:0007669"/>
    <property type="project" value="UniProtKB-ARBA"/>
</dbReference>
<dbReference type="GO" id="GO:0005524">
    <property type="term" value="F:ATP binding"/>
    <property type="evidence" value="ECO:0007669"/>
    <property type="project" value="UniProtKB-KW"/>
</dbReference>
<dbReference type="SUPFAM" id="SSF56112">
    <property type="entry name" value="Protein kinase-like (PK-like)"/>
    <property type="match status" value="1"/>
</dbReference>
<evidence type="ECO:0000313" key="14">
    <source>
        <dbReference type="EMBL" id="KAK5781755.1"/>
    </source>
</evidence>
<proteinExistence type="inferred from homology"/>
<organism evidence="14 15">
    <name type="scientific">Arxiozyma heterogenica</name>
    <dbReference type="NCBI Taxonomy" id="278026"/>
    <lineage>
        <taxon>Eukaryota</taxon>
        <taxon>Fungi</taxon>
        <taxon>Dikarya</taxon>
        <taxon>Ascomycota</taxon>
        <taxon>Saccharomycotina</taxon>
        <taxon>Saccharomycetes</taxon>
        <taxon>Saccharomycetales</taxon>
        <taxon>Saccharomycetaceae</taxon>
        <taxon>Arxiozyma</taxon>
    </lineage>
</organism>
<evidence type="ECO:0000256" key="11">
    <source>
        <dbReference type="SAM" id="MobiDB-lite"/>
    </source>
</evidence>
<protein>
    <recommendedName>
        <fullName evidence="2">non-specific serine/threonine protein kinase</fullName>
        <ecNumber evidence="2">2.7.11.1</ecNumber>
    </recommendedName>
</protein>
<evidence type="ECO:0000256" key="4">
    <source>
        <dbReference type="ARBA" id="ARBA00022553"/>
    </source>
</evidence>
<dbReference type="InterPro" id="IPR000719">
    <property type="entry name" value="Prot_kinase_dom"/>
</dbReference>
<dbReference type="Proteomes" id="UP001306508">
    <property type="component" value="Unassembled WGS sequence"/>
</dbReference>
<feature type="compositionally biased region" description="Polar residues" evidence="11">
    <location>
        <begin position="140"/>
        <end position="153"/>
    </location>
</feature>
<keyword evidence="15" id="KW-1185">Reference proteome</keyword>
<evidence type="ECO:0000256" key="7">
    <source>
        <dbReference type="ARBA" id="ARBA00022777"/>
    </source>
</evidence>
<evidence type="ECO:0000256" key="1">
    <source>
        <dbReference type="ARBA" id="ARBA00009903"/>
    </source>
</evidence>
<evidence type="ECO:0000256" key="5">
    <source>
        <dbReference type="ARBA" id="ARBA00022679"/>
    </source>
</evidence>
<feature type="domain" description="Protein kinase" evidence="12">
    <location>
        <begin position="509"/>
        <end position="787"/>
    </location>
</feature>
<evidence type="ECO:0000256" key="6">
    <source>
        <dbReference type="ARBA" id="ARBA00022741"/>
    </source>
</evidence>
<feature type="compositionally biased region" description="Low complexity" evidence="11">
    <location>
        <begin position="40"/>
        <end position="67"/>
    </location>
</feature>
<comment type="catalytic activity">
    <reaction evidence="9">
        <text>L-threonyl-[protein] + ATP = O-phospho-L-threonyl-[protein] + ADP + H(+)</text>
        <dbReference type="Rhea" id="RHEA:46608"/>
        <dbReference type="Rhea" id="RHEA-COMP:11060"/>
        <dbReference type="Rhea" id="RHEA-COMP:11605"/>
        <dbReference type="ChEBI" id="CHEBI:15378"/>
        <dbReference type="ChEBI" id="CHEBI:30013"/>
        <dbReference type="ChEBI" id="CHEBI:30616"/>
        <dbReference type="ChEBI" id="CHEBI:61977"/>
        <dbReference type="ChEBI" id="CHEBI:456216"/>
        <dbReference type="EC" id="2.7.11.1"/>
    </reaction>
</comment>
<dbReference type="PROSITE" id="PS50011">
    <property type="entry name" value="PROTEIN_KINASE_DOM"/>
    <property type="match status" value="1"/>
</dbReference>
<evidence type="ECO:0000256" key="10">
    <source>
        <dbReference type="ARBA" id="ARBA00048679"/>
    </source>
</evidence>
<dbReference type="EC" id="2.7.11.1" evidence="2"/>
<name>A0AAN8A9Q0_9SACH</name>
<comment type="similarity">
    <text evidence="1">Belongs to the protein kinase superfamily. AGC Ser/Thr protein kinase family.</text>
</comment>
<dbReference type="AlphaFoldDB" id="A0AAN8A9Q0"/>
<evidence type="ECO:0000256" key="8">
    <source>
        <dbReference type="ARBA" id="ARBA00022840"/>
    </source>
</evidence>
<feature type="region of interest" description="Disordered" evidence="11">
    <location>
        <begin position="140"/>
        <end position="163"/>
    </location>
</feature>
<feature type="region of interest" description="Disordered" evidence="11">
    <location>
        <begin position="85"/>
        <end position="108"/>
    </location>
</feature>
<accession>A0AAN8A9Q0</accession>
<dbReference type="GO" id="GO:0097035">
    <property type="term" value="P:regulation of membrane lipid distribution"/>
    <property type="evidence" value="ECO:0007669"/>
    <property type="project" value="UniProtKB-ARBA"/>
</dbReference>
<feature type="compositionally biased region" description="Basic and acidic residues" evidence="11">
    <location>
        <begin position="154"/>
        <end position="163"/>
    </location>
</feature>
<dbReference type="InterPro" id="IPR011009">
    <property type="entry name" value="Kinase-like_dom_sf"/>
</dbReference>
<dbReference type="EMBL" id="JAWIZZ010000031">
    <property type="protein sequence ID" value="KAK5781755.1"/>
    <property type="molecule type" value="Genomic_DNA"/>
</dbReference>
<gene>
    <name evidence="14" type="ORF">RI543_000941</name>
</gene>
<dbReference type="InterPro" id="IPR008271">
    <property type="entry name" value="Ser/Thr_kinase_AS"/>
</dbReference>
<dbReference type="PROSITE" id="PS00108">
    <property type="entry name" value="PROTEIN_KINASE_ST"/>
    <property type="match status" value="1"/>
</dbReference>
<feature type="compositionally biased region" description="Basic and acidic residues" evidence="11">
    <location>
        <begin position="89"/>
        <end position="102"/>
    </location>
</feature>
<comment type="caution">
    <text evidence="14">The sequence shown here is derived from an EMBL/GenBank/DDBJ whole genome shotgun (WGS) entry which is preliminary data.</text>
</comment>
<dbReference type="Gene3D" id="1.10.510.10">
    <property type="entry name" value="Transferase(Phosphotransferase) domain 1"/>
    <property type="match status" value="1"/>
</dbReference>
<comment type="catalytic activity">
    <reaction evidence="10">
        <text>L-seryl-[protein] + ATP = O-phospho-L-seryl-[protein] + ADP + H(+)</text>
        <dbReference type="Rhea" id="RHEA:17989"/>
        <dbReference type="Rhea" id="RHEA-COMP:9863"/>
        <dbReference type="Rhea" id="RHEA-COMP:11604"/>
        <dbReference type="ChEBI" id="CHEBI:15378"/>
        <dbReference type="ChEBI" id="CHEBI:29999"/>
        <dbReference type="ChEBI" id="CHEBI:30616"/>
        <dbReference type="ChEBI" id="CHEBI:83421"/>
        <dbReference type="ChEBI" id="CHEBI:456216"/>
        <dbReference type="EC" id="2.7.11.1"/>
    </reaction>
</comment>
<feature type="region of interest" description="Disordered" evidence="11">
    <location>
        <begin position="295"/>
        <end position="317"/>
    </location>
</feature>
<dbReference type="InterPro" id="IPR000961">
    <property type="entry name" value="AGC-kinase_C"/>
</dbReference>
<dbReference type="FunFam" id="1.10.510.10:FF:000121">
    <property type="entry name" value="Serine/threonine-protein kinase nrc-2"/>
    <property type="match status" value="1"/>
</dbReference>
<keyword evidence="7" id="KW-0418">Kinase</keyword>
<keyword evidence="8" id="KW-0067">ATP-binding</keyword>
<keyword evidence="4" id="KW-0597">Phosphoprotein</keyword>
<dbReference type="Gene3D" id="3.30.200.20">
    <property type="entry name" value="Phosphorylase Kinase, domain 1"/>
    <property type="match status" value="1"/>
</dbReference>
<evidence type="ECO:0000256" key="9">
    <source>
        <dbReference type="ARBA" id="ARBA00047899"/>
    </source>
</evidence>
<reference evidence="15" key="1">
    <citation type="submission" date="2023-07" db="EMBL/GenBank/DDBJ databases">
        <title>A draft genome of Kazachstania heterogenica Y-27499.</title>
        <authorList>
            <person name="Donic C."/>
            <person name="Kralova J.S."/>
            <person name="Fidel L."/>
            <person name="Ben-Dor S."/>
            <person name="Jung S."/>
        </authorList>
    </citation>
    <scope>NUCLEOTIDE SEQUENCE [LARGE SCALE GENOMIC DNA]</scope>
    <source>
        <strain evidence="15">Y27499</strain>
    </source>
</reference>
<dbReference type="CDD" id="cd05574">
    <property type="entry name" value="STKc_phototropin_like"/>
    <property type="match status" value="1"/>
</dbReference>
<sequence>MNGSKEVNAKESVPLGLKARSMSFPKLFGRSFKKNNPPISNSTAASNLTPSSLSSSSSSPSSSSSSLSFSIHESQAIRNNFNSIGKKHANSEDSNNRIDPKHPTPKTIENHVMNQDICESNNVENITRFHRFKNIFSSNSTSASPTMTTTNKSNLDENGKTIKNDNLDAEQSRTGLSISSRLKGRLPSFNYFNKESSSLPIVSPSRQINHDVAQLRSSQTSEEDIGEPIELVQEPSNIGRIMGIDNEMGDTVSPIGKAQVLEQKEEQEDYFSRRRTPSAPLLFSHGNYNSNINSPSILSTPTGDSSVGSSNMSFSNGNPFRNQNIQPLSPSHEITNLTNSKAISYFPSHSLTSATSNNMIAATGFIPKNTISNQHLANFGNLSLHPRSLSNISLDNITENEAIDTFDDKMNSGVIATSPFKKASSIVSSRMKLLDTTVEEMNNSPTKKPLPISNSETKLDNTYYHGGKEDLGNVRHLLSELDEPKRSYRLRTKSFGNKFKNAVVTPQSFEKIKVLGKGDVGTVYLVRERKTDRLYAMKIFSKSDMIRRKKIKRILAEQEILATSNHPFIVTLYHSFQTEDYLYLCMEYCMGGEFFRALQTRKTKTICENDARFYITEVIAALEYLHLLGFIYRDLKPENILLHQSGHIMLSDFDLSIQAPNSKTPQIIKTQDSLVDTKIDGFRTNSFVGTEEYIAPEVIRGKGHTGAVDWWTLGILSYEMLYGFTPFKGEDAKQTFANILTKDIAFPNNNDVSRTCKDLIKKLLVKNEAKRLGSKSGAADLKKHPFFKKVKWSFLRNQEPPLIPILNESGYEFSSLSNNNNKSSRGTERNSESYMDEKDIFTEEIEYDDDVADDDPFHDFNSMSLMTPEKENEPILFGDNTSYGKISYAVNTNRSRSNSNRNFFRR</sequence>
<dbReference type="FunFam" id="3.30.200.20:FF:000524">
    <property type="entry name" value="Non-specific serine/threonine protein kinase"/>
    <property type="match status" value="1"/>
</dbReference>
<feature type="compositionally biased region" description="Low complexity" evidence="11">
    <location>
        <begin position="303"/>
        <end position="317"/>
    </location>
</feature>
<evidence type="ECO:0000313" key="15">
    <source>
        <dbReference type="Proteomes" id="UP001306508"/>
    </source>
</evidence>
<evidence type="ECO:0000256" key="3">
    <source>
        <dbReference type="ARBA" id="ARBA00022527"/>
    </source>
</evidence>
<dbReference type="PANTHER" id="PTHR45637">
    <property type="entry name" value="FLIPPASE KINASE 1-RELATED"/>
    <property type="match status" value="1"/>
</dbReference>
<dbReference type="Pfam" id="PF00069">
    <property type="entry name" value="Pkinase"/>
    <property type="match status" value="1"/>
</dbReference>
<evidence type="ECO:0000259" key="12">
    <source>
        <dbReference type="PROSITE" id="PS50011"/>
    </source>
</evidence>
<dbReference type="PROSITE" id="PS51285">
    <property type="entry name" value="AGC_KINASE_CTER"/>
    <property type="match status" value="1"/>
</dbReference>
<feature type="domain" description="AGC-kinase C-terminal" evidence="13">
    <location>
        <begin position="788"/>
        <end position="872"/>
    </location>
</feature>
<evidence type="ECO:0000259" key="13">
    <source>
        <dbReference type="PROSITE" id="PS51285"/>
    </source>
</evidence>
<evidence type="ECO:0000256" key="2">
    <source>
        <dbReference type="ARBA" id="ARBA00012513"/>
    </source>
</evidence>
<dbReference type="GO" id="GO:0004674">
    <property type="term" value="F:protein serine/threonine kinase activity"/>
    <property type="evidence" value="ECO:0007669"/>
    <property type="project" value="UniProtKB-KW"/>
</dbReference>
<keyword evidence="5" id="KW-0808">Transferase</keyword>
<keyword evidence="6" id="KW-0547">Nucleotide-binding</keyword>
<feature type="region of interest" description="Disordered" evidence="11">
    <location>
        <begin position="28"/>
        <end position="67"/>
    </location>
</feature>
<dbReference type="SMART" id="SM00220">
    <property type="entry name" value="S_TKc"/>
    <property type="match status" value="1"/>
</dbReference>
<keyword evidence="3" id="KW-0723">Serine/threonine-protein kinase</keyword>